<dbReference type="FunFam" id="1.10.510.10:FF:000522">
    <property type="entry name" value="L-type lectin-domain containing receptor kinase IX.1"/>
    <property type="match status" value="1"/>
</dbReference>
<keyword evidence="10 13" id="KW-0067">ATP-binding</keyword>
<evidence type="ECO:0000256" key="7">
    <source>
        <dbReference type="ARBA" id="ARBA00022734"/>
    </source>
</evidence>
<evidence type="ECO:0000256" key="8">
    <source>
        <dbReference type="ARBA" id="ARBA00022741"/>
    </source>
</evidence>
<dbReference type="InterPro" id="IPR000719">
    <property type="entry name" value="Prot_kinase_dom"/>
</dbReference>
<comment type="subcellular location">
    <subcellularLocation>
        <location evidence="1">Membrane</location>
        <topology evidence="1">Single-pass type I membrane protein</topology>
    </subcellularLocation>
</comment>
<protein>
    <recommendedName>
        <fullName evidence="17">Protein kinase domain-containing protein</fullName>
    </recommendedName>
</protein>
<feature type="region of interest" description="Disordered" evidence="14">
    <location>
        <begin position="280"/>
        <end position="334"/>
    </location>
</feature>
<dbReference type="PROSITE" id="PS00308">
    <property type="entry name" value="LECTIN_LEGUME_ALPHA"/>
    <property type="match status" value="1"/>
</dbReference>
<dbReference type="Gramene" id="TVU09225">
    <property type="protein sequence ID" value="TVU09225"/>
    <property type="gene ID" value="EJB05_42675"/>
</dbReference>
<evidence type="ECO:0000256" key="15">
    <source>
        <dbReference type="SAM" id="Phobius"/>
    </source>
</evidence>
<comment type="similarity">
    <text evidence="3">In the C-terminal section; belongs to the protein kinase superfamily. Ser/Thr protein kinase family.</text>
</comment>
<feature type="signal peptide" evidence="16">
    <location>
        <begin position="1"/>
        <end position="22"/>
    </location>
</feature>
<dbReference type="InterPro" id="IPR013320">
    <property type="entry name" value="ConA-like_dom_sf"/>
</dbReference>
<keyword evidence="4" id="KW-0808">Transferase</keyword>
<dbReference type="PANTHER" id="PTHR27007">
    <property type="match status" value="1"/>
</dbReference>
<evidence type="ECO:0000256" key="16">
    <source>
        <dbReference type="SAM" id="SignalP"/>
    </source>
</evidence>
<dbReference type="AlphaFoldDB" id="A0A5J9TD08"/>
<dbReference type="InterPro" id="IPR050528">
    <property type="entry name" value="L-type_Lectin-RKs"/>
</dbReference>
<dbReference type="Gene3D" id="2.60.120.200">
    <property type="match status" value="1"/>
</dbReference>
<evidence type="ECO:0000256" key="14">
    <source>
        <dbReference type="SAM" id="MobiDB-lite"/>
    </source>
</evidence>
<evidence type="ECO:0000256" key="3">
    <source>
        <dbReference type="ARBA" id="ARBA00010217"/>
    </source>
</evidence>
<dbReference type="InterPro" id="IPR017441">
    <property type="entry name" value="Protein_kinase_ATP_BS"/>
</dbReference>
<proteinExistence type="inferred from homology"/>
<dbReference type="OrthoDB" id="678914at2759"/>
<dbReference type="Pfam" id="PF00139">
    <property type="entry name" value="Lectin_legB"/>
    <property type="match status" value="1"/>
</dbReference>
<feature type="non-terminal residue" evidence="18">
    <location>
        <position position="1"/>
    </location>
</feature>
<evidence type="ECO:0000256" key="13">
    <source>
        <dbReference type="PROSITE-ProRule" id="PRU10141"/>
    </source>
</evidence>
<dbReference type="GO" id="GO:0005524">
    <property type="term" value="F:ATP binding"/>
    <property type="evidence" value="ECO:0007669"/>
    <property type="project" value="UniProtKB-UniRule"/>
</dbReference>
<feature type="transmembrane region" description="Helical" evidence="15">
    <location>
        <begin position="418"/>
        <end position="439"/>
    </location>
</feature>
<dbReference type="Gene3D" id="3.30.200.20">
    <property type="entry name" value="Phosphorylase Kinase, domain 1"/>
    <property type="match status" value="1"/>
</dbReference>
<keyword evidence="7" id="KW-0430">Lectin</keyword>
<dbReference type="EMBL" id="RWGY01000039">
    <property type="protein sequence ID" value="TVU09225.1"/>
    <property type="molecule type" value="Genomic_DNA"/>
</dbReference>
<keyword evidence="6 16" id="KW-0732">Signal</keyword>
<name>A0A5J9TD08_9POAL</name>
<evidence type="ECO:0000256" key="4">
    <source>
        <dbReference type="ARBA" id="ARBA00022679"/>
    </source>
</evidence>
<organism evidence="18 19">
    <name type="scientific">Eragrostis curvula</name>
    <name type="common">weeping love grass</name>
    <dbReference type="NCBI Taxonomy" id="38414"/>
    <lineage>
        <taxon>Eukaryota</taxon>
        <taxon>Viridiplantae</taxon>
        <taxon>Streptophyta</taxon>
        <taxon>Embryophyta</taxon>
        <taxon>Tracheophyta</taxon>
        <taxon>Spermatophyta</taxon>
        <taxon>Magnoliopsida</taxon>
        <taxon>Liliopsida</taxon>
        <taxon>Poales</taxon>
        <taxon>Poaceae</taxon>
        <taxon>PACMAD clade</taxon>
        <taxon>Chloridoideae</taxon>
        <taxon>Eragrostideae</taxon>
        <taxon>Eragrostidinae</taxon>
        <taxon>Eragrostis</taxon>
    </lineage>
</organism>
<dbReference type="GO" id="GO:0030246">
    <property type="term" value="F:carbohydrate binding"/>
    <property type="evidence" value="ECO:0007669"/>
    <property type="project" value="UniProtKB-KW"/>
</dbReference>
<keyword evidence="11 15" id="KW-1133">Transmembrane helix</keyword>
<keyword evidence="9" id="KW-0418">Kinase</keyword>
<dbReference type="Pfam" id="PF00069">
    <property type="entry name" value="Pkinase"/>
    <property type="match status" value="1"/>
</dbReference>
<dbReference type="SUPFAM" id="SSF49899">
    <property type="entry name" value="Concanavalin A-like lectins/glucanases"/>
    <property type="match status" value="1"/>
</dbReference>
<dbReference type="Gene3D" id="1.10.510.10">
    <property type="entry name" value="Transferase(Phosphotransferase) domain 1"/>
    <property type="match status" value="1"/>
</dbReference>
<dbReference type="Proteomes" id="UP000324897">
    <property type="component" value="Chromosome 3"/>
</dbReference>
<keyword evidence="5 15" id="KW-0812">Transmembrane</keyword>
<dbReference type="GO" id="GO:0004674">
    <property type="term" value="F:protein serine/threonine kinase activity"/>
    <property type="evidence" value="ECO:0007669"/>
    <property type="project" value="UniProtKB-KW"/>
</dbReference>
<feature type="domain" description="Protein kinase" evidence="17">
    <location>
        <begin position="489"/>
        <end position="769"/>
    </location>
</feature>
<feature type="compositionally biased region" description="Pro residues" evidence="14">
    <location>
        <begin position="377"/>
        <end position="391"/>
    </location>
</feature>
<evidence type="ECO:0000313" key="18">
    <source>
        <dbReference type="EMBL" id="TVU09225.1"/>
    </source>
</evidence>
<keyword evidence="19" id="KW-1185">Reference proteome</keyword>
<evidence type="ECO:0000256" key="6">
    <source>
        <dbReference type="ARBA" id="ARBA00022729"/>
    </source>
</evidence>
<sequence length="828" mass="90408">MANTSPPCYRLAFLCIYTLVLCIHVPYASSFAFNFSTISTSPCGTDLVCWGNASFANQMIELTTNNISTGCGNSLGRVWYANPVPLWDAATAELASFTTTFSFKITPDKDFKNPEGSFNSGDGMAFFLAPYSTNVLSSSYGRGGRNLGLFNATGDGRVVAVGFDTFRNKWDNSGQHVGIDVNSIWSSASTDTSPAGDKINLISNTMMTAKINYDNQTKILAADLDIDGASYHVNYTVDLRLLLPEKVAVGFSAATGLFTDLHRISFWAFDSSLEEKVVPPASAPSQKTAYPSITIPPFKSKPSTKYSAATGSSPELQRILFSPSDDSPPAPAEYQKTEYPSIAIPPVESELHRSLFSPSESPPPALAPYHQLVPDSTSPPEPPVKPEPTTPPYHNQIPSDSTNATDNQDSTTKLLLEVLIPILSVSVLATVCVLVWLWLKRRRKAQQIVAPNDSESSDEQHGEEADFERAVAGPRRYHYRVLAAATGDFSDENRLGKGGFGSVYKGNLQGVGGDKQVAVKLLSSETSSQGRKQFEAEVKIIGQLRHRNLVQLLGWCDSPKGLLLVYELVPEGSLDKHIHSNPWLLTWPDRYRIIMGLGSALRYLHREWDQCVVHGDIKPSNIMLDSSYNTKLGDFGLARLVDHGTGPRTTMNVLGTPGYIDPEFVNTCRPSTESDVYSFGIVILEIVSGRQPLDRREPSFMLLKWVWSLYSQGKTIEAAELRGDEAEQRQMERALVVGLWCAHHDPGQRPSIVDAMLVLQSEDAKLPVLAPHMYKLVALPSVISNGGSGVSGSSFSSGVHSSATTGTTYSSQWLTYQSPIARSSRDPV</sequence>
<feature type="region of interest" description="Disordered" evidence="14">
    <location>
        <begin position="353"/>
        <end position="407"/>
    </location>
</feature>
<keyword evidence="8 13" id="KW-0547">Nucleotide-binding</keyword>
<dbReference type="InterPro" id="IPR011009">
    <property type="entry name" value="Kinase-like_dom_sf"/>
</dbReference>
<dbReference type="CDD" id="cd06899">
    <property type="entry name" value="lectin_legume_LecRK_Arcelin_ConA"/>
    <property type="match status" value="1"/>
</dbReference>
<evidence type="ECO:0000256" key="2">
    <source>
        <dbReference type="ARBA" id="ARBA00008536"/>
    </source>
</evidence>
<dbReference type="GO" id="GO:0016020">
    <property type="term" value="C:membrane"/>
    <property type="evidence" value="ECO:0007669"/>
    <property type="project" value="UniProtKB-SubCell"/>
</dbReference>
<dbReference type="PROSITE" id="PS00108">
    <property type="entry name" value="PROTEIN_KINASE_ST"/>
    <property type="match status" value="1"/>
</dbReference>
<evidence type="ECO:0000256" key="10">
    <source>
        <dbReference type="ARBA" id="ARBA00022840"/>
    </source>
</evidence>
<feature type="binding site" evidence="13">
    <location>
        <position position="520"/>
    </location>
    <ligand>
        <name>ATP</name>
        <dbReference type="ChEBI" id="CHEBI:30616"/>
    </ligand>
</feature>
<dbReference type="InterPro" id="IPR008271">
    <property type="entry name" value="Ser/Thr_kinase_AS"/>
</dbReference>
<dbReference type="SMART" id="SM00220">
    <property type="entry name" value="S_TKc"/>
    <property type="match status" value="1"/>
</dbReference>
<evidence type="ECO:0000256" key="11">
    <source>
        <dbReference type="ARBA" id="ARBA00022989"/>
    </source>
</evidence>
<dbReference type="InterPro" id="IPR001220">
    <property type="entry name" value="Legume_lectin_dom"/>
</dbReference>
<evidence type="ECO:0000256" key="12">
    <source>
        <dbReference type="ARBA" id="ARBA00023136"/>
    </source>
</evidence>
<feature type="chain" id="PRO_5023877620" description="Protein kinase domain-containing protein" evidence="16">
    <location>
        <begin position="23"/>
        <end position="828"/>
    </location>
</feature>
<evidence type="ECO:0000259" key="17">
    <source>
        <dbReference type="PROSITE" id="PS50011"/>
    </source>
</evidence>
<dbReference type="SUPFAM" id="SSF56112">
    <property type="entry name" value="Protein kinase-like (PK-like)"/>
    <property type="match status" value="1"/>
</dbReference>
<gene>
    <name evidence="18" type="ORF">EJB05_42675</name>
</gene>
<dbReference type="InterPro" id="IPR000985">
    <property type="entry name" value="Lectin_LegA_CS"/>
</dbReference>
<comment type="caution">
    <text evidence="18">The sequence shown here is derived from an EMBL/GenBank/DDBJ whole genome shotgun (WGS) entry which is preliminary data.</text>
</comment>
<evidence type="ECO:0000256" key="5">
    <source>
        <dbReference type="ARBA" id="ARBA00022692"/>
    </source>
</evidence>
<dbReference type="CDD" id="cd14066">
    <property type="entry name" value="STKc_IRAK"/>
    <property type="match status" value="1"/>
</dbReference>
<evidence type="ECO:0000313" key="19">
    <source>
        <dbReference type="Proteomes" id="UP000324897"/>
    </source>
</evidence>
<accession>A0A5J9TD08</accession>
<dbReference type="PROSITE" id="PS50011">
    <property type="entry name" value="PROTEIN_KINASE_DOM"/>
    <property type="match status" value="1"/>
</dbReference>
<keyword evidence="12 15" id="KW-0472">Membrane</keyword>
<feature type="compositionally biased region" description="Polar residues" evidence="14">
    <location>
        <begin position="301"/>
        <end position="315"/>
    </location>
</feature>
<reference evidence="18 19" key="1">
    <citation type="journal article" date="2019" name="Sci. Rep.">
        <title>A high-quality genome of Eragrostis curvula grass provides insights into Poaceae evolution and supports new strategies to enhance forage quality.</title>
        <authorList>
            <person name="Carballo J."/>
            <person name="Santos B.A.C.M."/>
            <person name="Zappacosta D."/>
            <person name="Garbus I."/>
            <person name="Selva J.P."/>
            <person name="Gallo C.A."/>
            <person name="Diaz A."/>
            <person name="Albertini E."/>
            <person name="Caccamo M."/>
            <person name="Echenique V."/>
        </authorList>
    </citation>
    <scope>NUCLEOTIDE SEQUENCE [LARGE SCALE GENOMIC DNA]</scope>
    <source>
        <strain evidence="19">cv. Victoria</strain>
        <tissue evidence="18">Leaf</tissue>
    </source>
</reference>
<dbReference type="PROSITE" id="PS00107">
    <property type="entry name" value="PROTEIN_KINASE_ATP"/>
    <property type="match status" value="1"/>
</dbReference>
<feature type="compositionally biased region" description="Polar residues" evidence="14">
    <location>
        <begin position="396"/>
        <end position="407"/>
    </location>
</feature>
<evidence type="ECO:0000256" key="1">
    <source>
        <dbReference type="ARBA" id="ARBA00004479"/>
    </source>
</evidence>
<comment type="similarity">
    <text evidence="2">In the N-terminal section; belongs to the leguminous lectin family.</text>
</comment>
<dbReference type="FunFam" id="3.30.200.20:FF:000178">
    <property type="entry name" value="serine/threonine-protein kinase PBS1-like"/>
    <property type="match status" value="1"/>
</dbReference>
<evidence type="ECO:0000256" key="9">
    <source>
        <dbReference type="ARBA" id="ARBA00022777"/>
    </source>
</evidence>